<proteinExistence type="predicted"/>
<sequence>MSPGKRSKHSAGFKIKVIQFAKENGNCAAARMFDIGGSSIREWKKNEMTIINMPKKCALRKGVTKWPILEESVANWVLENRQNGFNCNKKQCTFIRLKMVKKECK</sequence>
<evidence type="ECO:0000313" key="2">
    <source>
        <dbReference type="EMBL" id="GFX93765.1"/>
    </source>
</evidence>
<dbReference type="Pfam" id="PF09607">
    <property type="entry name" value="BrkDBD"/>
    <property type="match status" value="1"/>
</dbReference>
<dbReference type="Proteomes" id="UP000887159">
    <property type="component" value="Unassembled WGS sequence"/>
</dbReference>
<gene>
    <name evidence="2" type="ORF">TNCV_1589411</name>
</gene>
<accession>A0A8X6RNU1</accession>
<keyword evidence="3" id="KW-1185">Reference proteome</keyword>
<comment type="caution">
    <text evidence="2">The sequence shown here is derived from an EMBL/GenBank/DDBJ whole genome shotgun (WGS) entry which is preliminary data.</text>
</comment>
<dbReference type="AlphaFoldDB" id="A0A8X6RNU1"/>
<organism evidence="2 3">
    <name type="scientific">Trichonephila clavipes</name>
    <name type="common">Golden silk orbweaver</name>
    <name type="synonym">Nephila clavipes</name>
    <dbReference type="NCBI Taxonomy" id="2585209"/>
    <lineage>
        <taxon>Eukaryota</taxon>
        <taxon>Metazoa</taxon>
        <taxon>Ecdysozoa</taxon>
        <taxon>Arthropoda</taxon>
        <taxon>Chelicerata</taxon>
        <taxon>Arachnida</taxon>
        <taxon>Araneae</taxon>
        <taxon>Araneomorphae</taxon>
        <taxon>Entelegynae</taxon>
        <taxon>Araneoidea</taxon>
        <taxon>Nephilidae</taxon>
        <taxon>Trichonephila</taxon>
    </lineage>
</organism>
<feature type="domain" description="Brinker DNA-binding" evidence="1">
    <location>
        <begin position="4"/>
        <end position="48"/>
    </location>
</feature>
<dbReference type="EMBL" id="BMAU01021175">
    <property type="protein sequence ID" value="GFX93765.1"/>
    <property type="molecule type" value="Genomic_DNA"/>
</dbReference>
<dbReference type="InterPro" id="IPR018586">
    <property type="entry name" value="Brinker_DNA-bd"/>
</dbReference>
<reference evidence="2" key="1">
    <citation type="submission" date="2020-08" db="EMBL/GenBank/DDBJ databases">
        <title>Multicomponent nature underlies the extraordinary mechanical properties of spider dragline silk.</title>
        <authorList>
            <person name="Kono N."/>
            <person name="Nakamura H."/>
            <person name="Mori M."/>
            <person name="Yoshida Y."/>
            <person name="Ohtoshi R."/>
            <person name="Malay A.D."/>
            <person name="Moran D.A.P."/>
            <person name="Tomita M."/>
            <person name="Numata K."/>
            <person name="Arakawa K."/>
        </authorList>
    </citation>
    <scope>NUCLEOTIDE SEQUENCE</scope>
</reference>
<name>A0A8X6RNU1_TRICX</name>
<evidence type="ECO:0000259" key="1">
    <source>
        <dbReference type="Pfam" id="PF09607"/>
    </source>
</evidence>
<protein>
    <submittedName>
        <fullName evidence="2">HTH CENPB-type domain-containing protein</fullName>
    </submittedName>
</protein>
<evidence type="ECO:0000313" key="3">
    <source>
        <dbReference type="Proteomes" id="UP000887159"/>
    </source>
</evidence>